<keyword evidence="1" id="KW-0812">Transmembrane</keyword>
<proteinExistence type="predicted"/>
<keyword evidence="1" id="KW-1133">Transmembrane helix</keyword>
<name>A0AAE3EMM7_9SPIR</name>
<dbReference type="Proteomes" id="UP001198163">
    <property type="component" value="Unassembled WGS sequence"/>
</dbReference>
<dbReference type="AlphaFoldDB" id="A0AAE3EMM7"/>
<feature type="transmembrane region" description="Helical" evidence="1">
    <location>
        <begin position="132"/>
        <end position="153"/>
    </location>
</feature>
<reference evidence="2" key="1">
    <citation type="submission" date="2021-08" db="EMBL/GenBank/DDBJ databases">
        <title>Comparative analyses of Brucepasteria parasyntrophica and Teretinema zuelzerae.</title>
        <authorList>
            <person name="Song Y."/>
            <person name="Brune A."/>
        </authorList>
    </citation>
    <scope>NUCLEOTIDE SEQUENCE</scope>
    <source>
        <strain evidence="2">DSM 1903</strain>
    </source>
</reference>
<keyword evidence="3" id="KW-1185">Reference proteome</keyword>
<dbReference type="RefSeq" id="WP_230758442.1">
    <property type="nucleotide sequence ID" value="NZ_JAINWA010000003.1"/>
</dbReference>
<sequence>MLDGRLWRKIKGEKMQVIEDGMPFNELPFGTKVQFFIAFIIKSAITSLLFIGIYLLKFKTYDGTVDSIFYFLLILTLSCAAYFIFYIISEGILKEMIIGLIVSFIGGIIATFIPIIGIIILIIGIISMIKTIINIFQMIPLVLLGICLFIFLFDSFILDLFSINFLIPTVIISLSQIELINTLLPHTIELSYLNIGYFILSLLISINLSFKYSLKNAIFRQCVILMAIPIVTLLILLIRSAIGDNISQPQGIQGANVKNGKVWVNSYTRANGTFVKGFFRSR</sequence>
<comment type="caution">
    <text evidence="2">The sequence shown here is derived from an EMBL/GenBank/DDBJ whole genome shotgun (WGS) entry which is preliminary data.</text>
</comment>
<feature type="transmembrane region" description="Helical" evidence="1">
    <location>
        <begin position="35"/>
        <end position="56"/>
    </location>
</feature>
<evidence type="ECO:0000313" key="3">
    <source>
        <dbReference type="Proteomes" id="UP001198163"/>
    </source>
</evidence>
<accession>A0AAE3EMM7</accession>
<gene>
    <name evidence="2" type="ORF">K7J14_15345</name>
</gene>
<keyword evidence="1" id="KW-0472">Membrane</keyword>
<feature type="transmembrane region" description="Helical" evidence="1">
    <location>
        <begin position="68"/>
        <end position="88"/>
    </location>
</feature>
<evidence type="ECO:0000313" key="2">
    <source>
        <dbReference type="EMBL" id="MCD1656074.1"/>
    </source>
</evidence>
<dbReference type="EMBL" id="JAINWA010000003">
    <property type="protein sequence ID" value="MCD1656074.1"/>
    <property type="molecule type" value="Genomic_DNA"/>
</dbReference>
<feature type="transmembrane region" description="Helical" evidence="1">
    <location>
        <begin position="100"/>
        <end position="126"/>
    </location>
</feature>
<feature type="transmembrane region" description="Helical" evidence="1">
    <location>
        <begin position="190"/>
        <end position="210"/>
    </location>
</feature>
<protein>
    <submittedName>
        <fullName evidence="2">Uncharacterized protein</fullName>
    </submittedName>
</protein>
<organism evidence="2 3">
    <name type="scientific">Teretinema zuelzerae</name>
    <dbReference type="NCBI Taxonomy" id="156"/>
    <lineage>
        <taxon>Bacteria</taxon>
        <taxon>Pseudomonadati</taxon>
        <taxon>Spirochaetota</taxon>
        <taxon>Spirochaetia</taxon>
        <taxon>Spirochaetales</taxon>
        <taxon>Treponemataceae</taxon>
        <taxon>Teretinema</taxon>
    </lineage>
</organism>
<feature type="transmembrane region" description="Helical" evidence="1">
    <location>
        <begin position="222"/>
        <end position="242"/>
    </location>
</feature>
<evidence type="ECO:0000256" key="1">
    <source>
        <dbReference type="SAM" id="Phobius"/>
    </source>
</evidence>